<organism evidence="1">
    <name type="scientific">Magallana gigas</name>
    <name type="common">Pacific oyster</name>
    <name type="synonym">Crassostrea gigas</name>
    <dbReference type="NCBI Taxonomy" id="29159"/>
    <lineage>
        <taxon>Eukaryota</taxon>
        <taxon>Metazoa</taxon>
        <taxon>Spiralia</taxon>
        <taxon>Lophotrochozoa</taxon>
        <taxon>Mollusca</taxon>
        <taxon>Bivalvia</taxon>
        <taxon>Autobranchia</taxon>
        <taxon>Pteriomorphia</taxon>
        <taxon>Ostreida</taxon>
        <taxon>Ostreoidea</taxon>
        <taxon>Ostreidae</taxon>
        <taxon>Magallana</taxon>
    </lineage>
</organism>
<sequence length="77" mass="8409">MLRHNGYNDELSVGLNRIYLQPLFNCTANNADTIKFIPFSLRLNLSSPQTMATSFPIKAAIVAVLAGIETIQIGDNA</sequence>
<protein>
    <submittedName>
        <fullName evidence="1">Uncharacterized protein</fullName>
    </submittedName>
</protein>
<dbReference type="AlphaFoldDB" id="K1PP97"/>
<evidence type="ECO:0000313" key="1">
    <source>
        <dbReference type="EMBL" id="EKC20664.1"/>
    </source>
</evidence>
<reference evidence="1" key="1">
    <citation type="journal article" date="2012" name="Nature">
        <title>The oyster genome reveals stress adaptation and complexity of shell formation.</title>
        <authorList>
            <person name="Zhang G."/>
            <person name="Fang X."/>
            <person name="Guo X."/>
            <person name="Li L."/>
            <person name="Luo R."/>
            <person name="Xu F."/>
            <person name="Yang P."/>
            <person name="Zhang L."/>
            <person name="Wang X."/>
            <person name="Qi H."/>
            <person name="Xiong Z."/>
            <person name="Que H."/>
            <person name="Xie Y."/>
            <person name="Holland P.W."/>
            <person name="Paps J."/>
            <person name="Zhu Y."/>
            <person name="Wu F."/>
            <person name="Chen Y."/>
            <person name="Wang J."/>
            <person name="Peng C."/>
            <person name="Meng J."/>
            <person name="Yang L."/>
            <person name="Liu J."/>
            <person name="Wen B."/>
            <person name="Zhang N."/>
            <person name="Huang Z."/>
            <person name="Zhu Q."/>
            <person name="Feng Y."/>
            <person name="Mount A."/>
            <person name="Hedgecock D."/>
            <person name="Xu Z."/>
            <person name="Liu Y."/>
            <person name="Domazet-Loso T."/>
            <person name="Du Y."/>
            <person name="Sun X."/>
            <person name="Zhang S."/>
            <person name="Liu B."/>
            <person name="Cheng P."/>
            <person name="Jiang X."/>
            <person name="Li J."/>
            <person name="Fan D."/>
            <person name="Wang W."/>
            <person name="Fu W."/>
            <person name="Wang T."/>
            <person name="Wang B."/>
            <person name="Zhang J."/>
            <person name="Peng Z."/>
            <person name="Li Y."/>
            <person name="Li N."/>
            <person name="Wang J."/>
            <person name="Chen M."/>
            <person name="He Y."/>
            <person name="Tan F."/>
            <person name="Song X."/>
            <person name="Zheng Q."/>
            <person name="Huang R."/>
            <person name="Yang H."/>
            <person name="Du X."/>
            <person name="Chen L."/>
            <person name="Yang M."/>
            <person name="Gaffney P.M."/>
            <person name="Wang S."/>
            <person name="Luo L."/>
            <person name="She Z."/>
            <person name="Ming Y."/>
            <person name="Huang W."/>
            <person name="Zhang S."/>
            <person name="Huang B."/>
            <person name="Zhang Y."/>
            <person name="Qu T."/>
            <person name="Ni P."/>
            <person name="Miao G."/>
            <person name="Wang J."/>
            <person name="Wang Q."/>
            <person name="Steinberg C.E."/>
            <person name="Wang H."/>
            <person name="Li N."/>
            <person name="Qian L."/>
            <person name="Zhang G."/>
            <person name="Li Y."/>
            <person name="Yang H."/>
            <person name="Liu X."/>
            <person name="Wang J."/>
            <person name="Yin Y."/>
            <person name="Wang J."/>
        </authorList>
    </citation>
    <scope>NUCLEOTIDE SEQUENCE [LARGE SCALE GENOMIC DNA]</scope>
    <source>
        <strain evidence="1">05x7-T-G4-1.051#20</strain>
    </source>
</reference>
<dbReference type="EMBL" id="JH816835">
    <property type="protein sequence ID" value="EKC20664.1"/>
    <property type="molecule type" value="Genomic_DNA"/>
</dbReference>
<dbReference type="HOGENOM" id="CLU_2640526_0_0_1"/>
<name>K1PP97_MAGGI</name>
<dbReference type="InParanoid" id="K1PP97"/>
<proteinExistence type="predicted"/>
<gene>
    <name evidence="1" type="ORF">CGI_10005644</name>
</gene>
<accession>K1PP97</accession>